<dbReference type="Proteomes" id="UP001158986">
    <property type="component" value="Unassembled WGS sequence"/>
</dbReference>
<organism evidence="1 2">
    <name type="scientific">Peronospora belbahrii</name>
    <dbReference type="NCBI Taxonomy" id="622444"/>
    <lineage>
        <taxon>Eukaryota</taxon>
        <taxon>Sar</taxon>
        <taxon>Stramenopiles</taxon>
        <taxon>Oomycota</taxon>
        <taxon>Peronosporomycetes</taxon>
        <taxon>Peronosporales</taxon>
        <taxon>Peronosporaceae</taxon>
        <taxon>Peronospora</taxon>
    </lineage>
</organism>
<dbReference type="EMBL" id="CAKLCB010000007">
    <property type="protein sequence ID" value="CAH0513257.1"/>
    <property type="molecule type" value="Genomic_DNA"/>
</dbReference>
<protein>
    <submittedName>
        <fullName evidence="1">Uncharacterized protein</fullName>
    </submittedName>
</protein>
<sequence length="97" mass="10901">MQTGPGTSSIRKPRRVYPVPECAQAAAKWEVMAALDVAQGVVKGAHSQSTFDINTARLLVKRWGTWNESVRNARLVATKHARQSMARSYRQRLHRLS</sequence>
<evidence type="ECO:0000313" key="1">
    <source>
        <dbReference type="EMBL" id="CAH0513257.1"/>
    </source>
</evidence>
<keyword evidence="2" id="KW-1185">Reference proteome</keyword>
<reference evidence="1 2" key="1">
    <citation type="submission" date="2021-11" db="EMBL/GenBank/DDBJ databases">
        <authorList>
            <person name="Islam A."/>
            <person name="Islam S."/>
            <person name="Flora M.S."/>
            <person name="Rahman M."/>
            <person name="Ziaur R.M."/>
            <person name="Epstein J.H."/>
            <person name="Hassan M."/>
            <person name="Klassen M."/>
            <person name="Woodard K."/>
            <person name="Webb A."/>
            <person name="Webby R.J."/>
            <person name="El Zowalaty M.E."/>
        </authorList>
    </citation>
    <scope>NUCLEOTIDE SEQUENCE [LARGE SCALE GENOMIC DNA]</scope>
    <source>
        <strain evidence="1">Pbs1</strain>
    </source>
</reference>
<name>A0ABN8CJJ7_9STRA</name>
<accession>A0ABN8CJJ7</accession>
<proteinExistence type="predicted"/>
<gene>
    <name evidence="1" type="ORF">PBS001_LOCUS74</name>
</gene>
<evidence type="ECO:0000313" key="2">
    <source>
        <dbReference type="Proteomes" id="UP001158986"/>
    </source>
</evidence>
<comment type="caution">
    <text evidence="1">The sequence shown here is derived from an EMBL/GenBank/DDBJ whole genome shotgun (WGS) entry which is preliminary data.</text>
</comment>